<dbReference type="RefSeq" id="WP_145792531.1">
    <property type="nucleotide sequence ID" value="NZ_BAAABR010000045.1"/>
</dbReference>
<evidence type="ECO:0008006" key="3">
    <source>
        <dbReference type="Google" id="ProtNLM"/>
    </source>
</evidence>
<evidence type="ECO:0000313" key="2">
    <source>
        <dbReference type="Proteomes" id="UP000318416"/>
    </source>
</evidence>
<gene>
    <name evidence="1" type="ORF">FB465_4103</name>
</gene>
<sequence>MLGELISRFQAQETGTRVLPGGDGLHPVLEVSFQGTGDLLGTETTDIGTYETVLQPDGTLFGEGQGVSMTADGATISWHGTGIGHFTGPGAVSWRGSVYFDTASEKFARLNSLVGVYEFESDATGKSTAKTYEWK</sequence>
<evidence type="ECO:0000313" key="1">
    <source>
        <dbReference type="EMBL" id="TWE19002.1"/>
    </source>
</evidence>
<organism evidence="1 2">
    <name type="scientific">Kitasatospora atroaurantiaca</name>
    <dbReference type="NCBI Taxonomy" id="285545"/>
    <lineage>
        <taxon>Bacteria</taxon>
        <taxon>Bacillati</taxon>
        <taxon>Actinomycetota</taxon>
        <taxon>Actinomycetes</taxon>
        <taxon>Kitasatosporales</taxon>
        <taxon>Streptomycetaceae</taxon>
        <taxon>Kitasatospora</taxon>
    </lineage>
</organism>
<reference evidence="1 2" key="1">
    <citation type="submission" date="2019-06" db="EMBL/GenBank/DDBJ databases">
        <title>Sequencing the genomes of 1000 actinobacteria strains.</title>
        <authorList>
            <person name="Klenk H.-P."/>
        </authorList>
    </citation>
    <scope>NUCLEOTIDE SEQUENCE [LARGE SCALE GENOMIC DNA]</scope>
    <source>
        <strain evidence="1 2">DSM 41649</strain>
    </source>
</reference>
<protein>
    <recommendedName>
        <fullName evidence="3">Allene oxide cyclase barrel-like domain-containing protein</fullName>
    </recommendedName>
</protein>
<proteinExistence type="predicted"/>
<dbReference type="Gene3D" id="2.40.160.20">
    <property type="match status" value="1"/>
</dbReference>
<dbReference type="EMBL" id="VIVR01000001">
    <property type="protein sequence ID" value="TWE19002.1"/>
    <property type="molecule type" value="Genomic_DNA"/>
</dbReference>
<keyword evidence="2" id="KW-1185">Reference proteome</keyword>
<dbReference type="Proteomes" id="UP000318416">
    <property type="component" value="Unassembled WGS sequence"/>
</dbReference>
<name>A0A561ETR5_9ACTN</name>
<comment type="caution">
    <text evidence="1">The sequence shown here is derived from an EMBL/GenBank/DDBJ whole genome shotgun (WGS) entry which is preliminary data.</text>
</comment>
<accession>A0A561ETR5</accession>
<dbReference type="OrthoDB" id="119145at2"/>
<dbReference type="AlphaFoldDB" id="A0A561ETR5"/>